<feature type="compositionally biased region" description="Low complexity" evidence="1">
    <location>
        <begin position="122"/>
        <end position="133"/>
    </location>
</feature>
<feature type="region of interest" description="Disordered" evidence="1">
    <location>
        <begin position="122"/>
        <end position="149"/>
    </location>
</feature>
<evidence type="ECO:0000256" key="1">
    <source>
        <dbReference type="SAM" id="MobiDB-lite"/>
    </source>
</evidence>
<evidence type="ECO:0000313" key="2">
    <source>
        <dbReference type="EMBL" id="GAA0148682.1"/>
    </source>
</evidence>
<organism evidence="2 3">
    <name type="scientific">Lithospermum erythrorhizon</name>
    <name type="common">Purple gromwell</name>
    <name type="synonym">Lithospermum officinale var. erythrorhizon</name>
    <dbReference type="NCBI Taxonomy" id="34254"/>
    <lineage>
        <taxon>Eukaryota</taxon>
        <taxon>Viridiplantae</taxon>
        <taxon>Streptophyta</taxon>
        <taxon>Embryophyta</taxon>
        <taxon>Tracheophyta</taxon>
        <taxon>Spermatophyta</taxon>
        <taxon>Magnoliopsida</taxon>
        <taxon>eudicotyledons</taxon>
        <taxon>Gunneridae</taxon>
        <taxon>Pentapetalae</taxon>
        <taxon>asterids</taxon>
        <taxon>lamiids</taxon>
        <taxon>Boraginales</taxon>
        <taxon>Boraginaceae</taxon>
        <taxon>Boraginoideae</taxon>
        <taxon>Lithospermeae</taxon>
        <taxon>Lithospermum</taxon>
    </lineage>
</organism>
<keyword evidence="3" id="KW-1185">Reference proteome</keyword>
<protein>
    <submittedName>
        <fullName evidence="2">Uncharacterized protein</fullName>
    </submittedName>
</protein>
<dbReference type="AlphaFoldDB" id="A0AAV3PCA5"/>
<dbReference type="Proteomes" id="UP001454036">
    <property type="component" value="Unassembled WGS sequence"/>
</dbReference>
<accession>A0AAV3PCA5</accession>
<proteinExistence type="predicted"/>
<dbReference type="PANTHER" id="PTHR11439">
    <property type="entry name" value="GAG-POL-RELATED RETROTRANSPOSON"/>
    <property type="match status" value="1"/>
</dbReference>
<name>A0AAV3PCA5_LITER</name>
<dbReference type="EMBL" id="BAABME010001280">
    <property type="protein sequence ID" value="GAA0148682.1"/>
    <property type="molecule type" value="Genomic_DNA"/>
</dbReference>
<sequence length="261" mass="28022">MATPSGGVTVRGGLVVVEGSRSPRRACSAWPCTSSLLPELVCFELQCRGVTIRRGVAKVEDHVERFGCWGGGSSHGFSPNGSISSPPPNDVLEACFDDENSSDASEIESQVEILCNGCPMGSGVSSPSSVPVGDVTPKTREKPASLDTDVPSADVLDNGLLGAKPVAFPMEQNQRLVGSSSAVLDVVERYRRLVGCLLYLSFTRPDLSFAIHVLSQFLHEPRQDHWSAALRVSVSGWIVFLGQSPVSWKSKKKRLYLHAPT</sequence>
<reference evidence="2 3" key="1">
    <citation type="submission" date="2024-01" db="EMBL/GenBank/DDBJ databases">
        <title>The complete chloroplast genome sequence of Lithospermum erythrorhizon: insights into the phylogenetic relationship among Boraginaceae species and the maternal lineages of purple gromwells.</title>
        <authorList>
            <person name="Okada T."/>
            <person name="Watanabe K."/>
        </authorList>
    </citation>
    <scope>NUCLEOTIDE SEQUENCE [LARGE SCALE GENOMIC DNA]</scope>
</reference>
<gene>
    <name evidence="2" type="ORF">LIER_08059</name>
</gene>
<dbReference type="PANTHER" id="PTHR11439:SF511">
    <property type="match status" value="1"/>
</dbReference>
<evidence type="ECO:0000313" key="3">
    <source>
        <dbReference type="Proteomes" id="UP001454036"/>
    </source>
</evidence>
<comment type="caution">
    <text evidence="2">The sequence shown here is derived from an EMBL/GenBank/DDBJ whole genome shotgun (WGS) entry which is preliminary data.</text>
</comment>